<evidence type="ECO:0000256" key="1">
    <source>
        <dbReference type="ARBA" id="ARBA00010211"/>
    </source>
</evidence>
<sequence length="270" mass="29517">MSFHKLVRFEAEGHVHYGDLLEHDVKFTIRRLNGSPFTRLDATKDIFTVDKLLCPLEHTPIVICVGLNYRKHAEEANLPIARDPIIFMKPSDALAASEDIISVHPGAQEMLDFEGELVAIIGRDAKNVSEEAALDIVLGYTTGNDLSARNLQLPQVSGGQFCYAKSFDGFAPIGSYITTAEDVSNPQTLNLVTKVNGAIKQQSSTADMIWTVRQIIAHLSRGITLRKGTIIMTGTPSGVGFSTGQFLKDGDVVEVEISNLGSTRNKLNFE</sequence>
<dbReference type="GeneID" id="70251322"/>
<dbReference type="SUPFAM" id="SSF56529">
    <property type="entry name" value="FAH"/>
    <property type="match status" value="1"/>
</dbReference>
<dbReference type="InterPro" id="IPR011234">
    <property type="entry name" value="Fumarylacetoacetase-like_C"/>
</dbReference>
<accession>A0AAD4PVE5</accession>
<proteinExistence type="inferred from homology"/>
<evidence type="ECO:0000313" key="4">
    <source>
        <dbReference type="EMBL" id="KAH8691268.1"/>
    </source>
</evidence>
<evidence type="ECO:0000256" key="2">
    <source>
        <dbReference type="ARBA" id="ARBA00022723"/>
    </source>
</evidence>
<dbReference type="EMBL" id="JAJTJA010000012">
    <property type="protein sequence ID" value="KAH8691268.1"/>
    <property type="molecule type" value="Genomic_DNA"/>
</dbReference>
<name>A0AAD4PVE5_9EURO</name>
<organism evidence="4 5">
    <name type="scientific">Talaromyces proteolyticus</name>
    <dbReference type="NCBI Taxonomy" id="1131652"/>
    <lineage>
        <taxon>Eukaryota</taxon>
        <taxon>Fungi</taxon>
        <taxon>Dikarya</taxon>
        <taxon>Ascomycota</taxon>
        <taxon>Pezizomycotina</taxon>
        <taxon>Eurotiomycetes</taxon>
        <taxon>Eurotiomycetidae</taxon>
        <taxon>Eurotiales</taxon>
        <taxon>Trichocomaceae</taxon>
        <taxon>Talaromyces</taxon>
        <taxon>Talaromyces sect. Bacilispori</taxon>
    </lineage>
</organism>
<dbReference type="Pfam" id="PF01557">
    <property type="entry name" value="FAA_hydrolase"/>
    <property type="match status" value="1"/>
</dbReference>
<dbReference type="AlphaFoldDB" id="A0AAD4PVE5"/>
<comment type="similarity">
    <text evidence="1">Belongs to the FAH family.</text>
</comment>
<dbReference type="Proteomes" id="UP001201262">
    <property type="component" value="Unassembled WGS sequence"/>
</dbReference>
<comment type="caution">
    <text evidence="4">The sequence shown here is derived from an EMBL/GenBank/DDBJ whole genome shotgun (WGS) entry which is preliminary data.</text>
</comment>
<dbReference type="GO" id="GO:0050163">
    <property type="term" value="F:oxaloacetate tautomerase activity"/>
    <property type="evidence" value="ECO:0007669"/>
    <property type="project" value="UniProtKB-ARBA"/>
</dbReference>
<dbReference type="GO" id="GO:0006107">
    <property type="term" value="P:oxaloacetate metabolic process"/>
    <property type="evidence" value="ECO:0007669"/>
    <property type="project" value="UniProtKB-ARBA"/>
</dbReference>
<dbReference type="GO" id="GO:0018773">
    <property type="term" value="F:acetylpyruvate hydrolase activity"/>
    <property type="evidence" value="ECO:0007669"/>
    <property type="project" value="TreeGrafter"/>
</dbReference>
<dbReference type="PANTHER" id="PTHR11820:SF7">
    <property type="entry name" value="ACYLPYRUVASE FAHD1, MITOCHONDRIAL"/>
    <property type="match status" value="1"/>
</dbReference>
<keyword evidence="5" id="KW-1185">Reference proteome</keyword>
<reference evidence="4" key="1">
    <citation type="submission" date="2021-12" db="EMBL/GenBank/DDBJ databases">
        <title>Convergent genome expansion in fungi linked to evolution of root-endophyte symbiosis.</title>
        <authorList>
            <consortium name="DOE Joint Genome Institute"/>
            <person name="Ke Y.-H."/>
            <person name="Bonito G."/>
            <person name="Liao H.-L."/>
            <person name="Looney B."/>
            <person name="Rojas-Flechas A."/>
            <person name="Nash J."/>
            <person name="Hameed K."/>
            <person name="Schadt C."/>
            <person name="Martin F."/>
            <person name="Crous P.W."/>
            <person name="Miettinen O."/>
            <person name="Magnuson J.K."/>
            <person name="Labbe J."/>
            <person name="Jacobson D."/>
            <person name="Doktycz M.J."/>
            <person name="Veneault-Fourrey C."/>
            <person name="Kuo A."/>
            <person name="Mondo S."/>
            <person name="Calhoun S."/>
            <person name="Riley R."/>
            <person name="Ohm R."/>
            <person name="LaButti K."/>
            <person name="Andreopoulos B."/>
            <person name="Pangilinan J."/>
            <person name="Nolan M."/>
            <person name="Tritt A."/>
            <person name="Clum A."/>
            <person name="Lipzen A."/>
            <person name="Daum C."/>
            <person name="Barry K."/>
            <person name="Grigoriev I.V."/>
            <person name="Vilgalys R."/>
        </authorList>
    </citation>
    <scope>NUCLEOTIDE SEQUENCE</scope>
    <source>
        <strain evidence="4">PMI_201</strain>
    </source>
</reference>
<evidence type="ECO:0000313" key="5">
    <source>
        <dbReference type="Proteomes" id="UP001201262"/>
    </source>
</evidence>
<keyword evidence="2" id="KW-0479">Metal-binding</keyword>
<dbReference type="RefSeq" id="XP_046067360.1">
    <property type="nucleotide sequence ID" value="XM_046221035.1"/>
</dbReference>
<dbReference type="InterPro" id="IPR036663">
    <property type="entry name" value="Fumarylacetoacetase_C_sf"/>
</dbReference>
<feature type="domain" description="Fumarylacetoacetase-like C-terminal" evidence="3">
    <location>
        <begin position="62"/>
        <end position="267"/>
    </location>
</feature>
<dbReference type="FunFam" id="3.90.850.10:FF:000002">
    <property type="entry name" value="2-hydroxyhepta-2,4-diene-1,7-dioate isomerase"/>
    <property type="match status" value="1"/>
</dbReference>
<evidence type="ECO:0000259" key="3">
    <source>
        <dbReference type="Pfam" id="PF01557"/>
    </source>
</evidence>
<dbReference type="PANTHER" id="PTHR11820">
    <property type="entry name" value="ACYLPYRUVASE"/>
    <property type="match status" value="1"/>
</dbReference>
<dbReference type="Gene3D" id="3.90.850.10">
    <property type="entry name" value="Fumarylacetoacetase-like, C-terminal domain"/>
    <property type="match status" value="1"/>
</dbReference>
<protein>
    <submittedName>
        <fullName evidence="4">Fumarylacetoacetate hydrolase family protein</fullName>
    </submittedName>
</protein>
<keyword evidence="4" id="KW-0378">Hydrolase</keyword>
<gene>
    <name evidence="4" type="ORF">BGW36DRAFT_431821</name>
</gene>
<dbReference type="GO" id="GO:0046872">
    <property type="term" value="F:metal ion binding"/>
    <property type="evidence" value="ECO:0007669"/>
    <property type="project" value="UniProtKB-KW"/>
</dbReference>